<dbReference type="SMART" id="SM00180">
    <property type="entry name" value="EGF_Lam"/>
    <property type="match status" value="2"/>
</dbReference>
<evidence type="ECO:0008006" key="19">
    <source>
        <dbReference type="Google" id="ProtNLM"/>
    </source>
</evidence>
<dbReference type="Pfam" id="PF01437">
    <property type="entry name" value="PSI"/>
    <property type="match status" value="1"/>
</dbReference>
<dbReference type="CDD" id="cd00055">
    <property type="entry name" value="EGF_Lam"/>
    <property type="match status" value="1"/>
</dbReference>
<keyword evidence="8 14" id="KW-0472">Membrane</keyword>
<feature type="region of interest" description="Disordered" evidence="13">
    <location>
        <begin position="1546"/>
        <end position="1614"/>
    </location>
</feature>
<dbReference type="InterPro" id="IPR002049">
    <property type="entry name" value="LE_dom"/>
</dbReference>
<evidence type="ECO:0000313" key="18">
    <source>
        <dbReference type="Proteomes" id="UP000318571"/>
    </source>
</evidence>
<evidence type="ECO:0000259" key="15">
    <source>
        <dbReference type="PROSITE" id="PS01180"/>
    </source>
</evidence>
<dbReference type="InterPro" id="IPR035914">
    <property type="entry name" value="Sperma_CUB_dom_sf"/>
</dbReference>
<keyword evidence="2" id="KW-0880">Kelch repeat</keyword>
<feature type="domain" description="EGF-like" evidence="16">
    <location>
        <begin position="121"/>
        <end position="159"/>
    </location>
</feature>
<dbReference type="InterPro" id="IPR056732">
    <property type="entry name" value="GBD_ATRN"/>
</dbReference>
<dbReference type="InterPro" id="IPR056737">
    <property type="entry name" value="Beta-prop_ATRN-MKLN-like"/>
</dbReference>
<dbReference type="Gene3D" id="2.120.10.80">
    <property type="entry name" value="Kelch-type beta propeller"/>
    <property type="match status" value="2"/>
</dbReference>
<dbReference type="PROSITE" id="PS01180">
    <property type="entry name" value="CUB"/>
    <property type="match status" value="1"/>
</dbReference>
<feature type="region of interest" description="Disordered" evidence="13">
    <location>
        <begin position="1657"/>
        <end position="1689"/>
    </location>
</feature>
<dbReference type="Pfam" id="PF24981">
    <property type="entry name" value="Beta-prop_ATRN-LZTR1"/>
    <property type="match status" value="1"/>
</dbReference>
<evidence type="ECO:0000256" key="4">
    <source>
        <dbReference type="ARBA" id="ARBA00022692"/>
    </source>
</evidence>
<dbReference type="Gene3D" id="2.10.25.10">
    <property type="entry name" value="Laminin"/>
    <property type="match status" value="2"/>
</dbReference>
<accession>A0A553PGY6</accession>
<evidence type="ECO:0000256" key="3">
    <source>
        <dbReference type="ARBA" id="ARBA00022536"/>
    </source>
</evidence>
<keyword evidence="4 14" id="KW-0812">Transmembrane</keyword>
<dbReference type="SUPFAM" id="SSF57196">
    <property type="entry name" value="EGF/Laminin"/>
    <property type="match status" value="1"/>
</dbReference>
<dbReference type="Pfam" id="PF24973">
    <property type="entry name" value="EGF_LMN_ATRN"/>
    <property type="match status" value="1"/>
</dbReference>
<feature type="compositionally biased region" description="Low complexity" evidence="13">
    <location>
        <begin position="1546"/>
        <end position="1561"/>
    </location>
</feature>
<evidence type="ECO:0000256" key="13">
    <source>
        <dbReference type="SAM" id="MobiDB-lite"/>
    </source>
</evidence>
<proteinExistence type="predicted"/>
<dbReference type="EMBL" id="VCGU01000004">
    <property type="protein sequence ID" value="TRY76926.1"/>
    <property type="molecule type" value="Genomic_DNA"/>
</dbReference>
<dbReference type="InterPro" id="IPR002165">
    <property type="entry name" value="Plexin_repeat"/>
</dbReference>
<reference evidence="17 18" key="1">
    <citation type="journal article" date="2018" name="Nat. Ecol. Evol.">
        <title>Genomic signatures of mitonuclear coevolution across populations of Tigriopus californicus.</title>
        <authorList>
            <person name="Barreto F.S."/>
            <person name="Watson E.T."/>
            <person name="Lima T.G."/>
            <person name="Willett C.S."/>
            <person name="Edmands S."/>
            <person name="Li W."/>
            <person name="Burton R.S."/>
        </authorList>
    </citation>
    <scope>NUCLEOTIDE SEQUENCE [LARGE SCALE GENOMIC DNA]</scope>
    <source>
        <strain evidence="17 18">San Diego</strain>
    </source>
</reference>
<dbReference type="SMART" id="SM00042">
    <property type="entry name" value="CUB"/>
    <property type="match status" value="1"/>
</dbReference>
<dbReference type="Pfam" id="PF23106">
    <property type="entry name" value="EGF_Teneurin"/>
    <property type="match status" value="1"/>
</dbReference>
<dbReference type="GO" id="GO:0005794">
    <property type="term" value="C:Golgi apparatus"/>
    <property type="evidence" value="ECO:0007669"/>
    <property type="project" value="TreeGrafter"/>
</dbReference>
<dbReference type="SUPFAM" id="SSF117281">
    <property type="entry name" value="Kelch motif"/>
    <property type="match status" value="1"/>
</dbReference>
<evidence type="ECO:0000256" key="5">
    <source>
        <dbReference type="ARBA" id="ARBA00022729"/>
    </source>
</evidence>
<keyword evidence="10" id="KW-0325">Glycoprotein</keyword>
<dbReference type="PANTHER" id="PTHR46376">
    <property type="entry name" value="LEUCINE-ZIPPER-LIKE TRANSCRIPTIONAL REGULATOR 1"/>
    <property type="match status" value="1"/>
</dbReference>
<dbReference type="GO" id="GO:0016020">
    <property type="term" value="C:membrane"/>
    <property type="evidence" value="ECO:0007669"/>
    <property type="project" value="UniProtKB-SubCell"/>
</dbReference>
<evidence type="ECO:0000313" key="17">
    <source>
        <dbReference type="EMBL" id="TRY76926.1"/>
    </source>
</evidence>
<feature type="transmembrane region" description="Helical" evidence="14">
    <location>
        <begin position="1483"/>
        <end position="1507"/>
    </location>
</feature>
<feature type="disulfide bond" evidence="12">
    <location>
        <begin position="149"/>
        <end position="158"/>
    </location>
</feature>
<dbReference type="Proteomes" id="UP000318571">
    <property type="component" value="Chromosome 5"/>
</dbReference>
<keyword evidence="18" id="KW-1185">Reference proteome</keyword>
<dbReference type="PROSITE" id="PS50026">
    <property type="entry name" value="EGF_3"/>
    <property type="match status" value="1"/>
</dbReference>
<name>A0A553PGY6_TIGCA</name>
<dbReference type="InterPro" id="IPR000859">
    <property type="entry name" value="CUB_dom"/>
</dbReference>
<dbReference type="InterPro" id="IPR016201">
    <property type="entry name" value="PSI"/>
</dbReference>
<keyword evidence="7 14" id="KW-1133">Transmembrane helix</keyword>
<comment type="caution">
    <text evidence="17">The sequence shown here is derived from an EMBL/GenBank/DDBJ whole genome shotgun (WGS) entry which is preliminary data.</text>
</comment>
<evidence type="ECO:0000256" key="9">
    <source>
        <dbReference type="ARBA" id="ARBA00023157"/>
    </source>
</evidence>
<feature type="compositionally biased region" description="Polar residues" evidence="13">
    <location>
        <begin position="1659"/>
        <end position="1669"/>
    </location>
</feature>
<evidence type="ECO:0000256" key="11">
    <source>
        <dbReference type="ARBA" id="ARBA00023292"/>
    </source>
</evidence>
<gene>
    <name evidence="17" type="ORF">TCAL_13053</name>
</gene>
<dbReference type="InterPro" id="IPR056863">
    <property type="entry name" value="LMN_ATRN_NET-like_EGF"/>
</dbReference>
<evidence type="ECO:0000256" key="1">
    <source>
        <dbReference type="ARBA" id="ARBA00004167"/>
    </source>
</evidence>
<evidence type="ECO:0000256" key="2">
    <source>
        <dbReference type="ARBA" id="ARBA00022441"/>
    </source>
</evidence>
<protein>
    <recommendedName>
        <fullName evidence="19">CUB domain-containing protein</fullName>
    </recommendedName>
</protein>
<keyword evidence="6" id="KW-0677">Repeat</keyword>
<dbReference type="OMA" id="WDMTKEL"/>
<dbReference type="PANTHER" id="PTHR46376:SF2">
    <property type="entry name" value="DISTRACTED, ISOFORM B"/>
    <property type="match status" value="1"/>
</dbReference>
<feature type="compositionally biased region" description="Polar residues" evidence="13">
    <location>
        <begin position="1562"/>
        <end position="1572"/>
    </location>
</feature>
<dbReference type="SUPFAM" id="SSF49854">
    <property type="entry name" value="Spermadhesin, CUB domain"/>
    <property type="match status" value="1"/>
</dbReference>
<comment type="caution">
    <text evidence="12">Lacks conserved residue(s) required for the propagation of feature annotation.</text>
</comment>
<keyword evidence="5" id="KW-0732">Signal</keyword>
<evidence type="ECO:0000256" key="10">
    <source>
        <dbReference type="ARBA" id="ARBA00023180"/>
    </source>
</evidence>
<dbReference type="Gene3D" id="2.60.120.290">
    <property type="entry name" value="Spermadhesin, CUB domain"/>
    <property type="match status" value="1"/>
</dbReference>
<evidence type="ECO:0000256" key="7">
    <source>
        <dbReference type="ARBA" id="ARBA00022989"/>
    </source>
</evidence>
<dbReference type="InterPro" id="IPR000742">
    <property type="entry name" value="EGF"/>
</dbReference>
<dbReference type="InterPro" id="IPR051568">
    <property type="entry name" value="LZTR1/Attractin"/>
</dbReference>
<keyword evidence="11" id="KW-0424">Laminin EGF-like domain</keyword>
<dbReference type="STRING" id="6832.A0A553PGY6"/>
<dbReference type="PROSITE" id="PS01186">
    <property type="entry name" value="EGF_2"/>
    <property type="match status" value="1"/>
</dbReference>
<organism evidence="17 18">
    <name type="scientific">Tigriopus californicus</name>
    <name type="common">Marine copepod</name>
    <dbReference type="NCBI Taxonomy" id="6832"/>
    <lineage>
        <taxon>Eukaryota</taxon>
        <taxon>Metazoa</taxon>
        <taxon>Ecdysozoa</taxon>
        <taxon>Arthropoda</taxon>
        <taxon>Crustacea</taxon>
        <taxon>Multicrustacea</taxon>
        <taxon>Hexanauplia</taxon>
        <taxon>Copepoda</taxon>
        <taxon>Harpacticoida</taxon>
        <taxon>Harpacticidae</taxon>
        <taxon>Tigriopus</taxon>
    </lineage>
</organism>
<evidence type="ECO:0000256" key="12">
    <source>
        <dbReference type="PROSITE-ProRule" id="PRU00076"/>
    </source>
</evidence>
<feature type="domain" description="CUB" evidence="15">
    <location>
        <begin position="8"/>
        <end position="123"/>
    </location>
</feature>
<evidence type="ECO:0000259" key="16">
    <source>
        <dbReference type="PROSITE" id="PS50026"/>
    </source>
</evidence>
<dbReference type="InterPro" id="IPR015915">
    <property type="entry name" value="Kelch-typ_b-propeller"/>
</dbReference>
<dbReference type="SMART" id="SM00423">
    <property type="entry name" value="PSI"/>
    <property type="match status" value="4"/>
</dbReference>
<evidence type="ECO:0000256" key="8">
    <source>
        <dbReference type="ARBA" id="ARBA00023136"/>
    </source>
</evidence>
<evidence type="ECO:0000256" key="14">
    <source>
        <dbReference type="SAM" id="Phobius"/>
    </source>
</evidence>
<feature type="compositionally biased region" description="Gly residues" evidence="13">
    <location>
        <begin position="1582"/>
        <end position="1598"/>
    </location>
</feature>
<dbReference type="CDD" id="cd00041">
    <property type="entry name" value="CUB"/>
    <property type="match status" value="1"/>
</dbReference>
<keyword evidence="3 12" id="KW-0245">EGF-like domain</keyword>
<evidence type="ECO:0000256" key="6">
    <source>
        <dbReference type="ARBA" id="ARBA00022737"/>
    </source>
</evidence>
<keyword evidence="9 12" id="KW-1015">Disulfide bond</keyword>
<comment type="subcellular location">
    <subcellularLocation>
        <location evidence="1">Membrane</location>
        <topology evidence="1">Single-pass membrane protein</topology>
    </subcellularLocation>
</comment>
<dbReference type="Pfam" id="PF24972">
    <property type="entry name" value="GBD_ATRN"/>
    <property type="match status" value="1"/>
</dbReference>
<feature type="compositionally biased region" description="Basic residues" evidence="13">
    <location>
        <begin position="1676"/>
        <end position="1689"/>
    </location>
</feature>
<dbReference type="PROSITE" id="PS00022">
    <property type="entry name" value="EGF_1"/>
    <property type="match status" value="1"/>
</dbReference>
<sequence>MGAVRQQTSVQLNSTKGWLADAIGNYTVDSKCTWLIESPIENAKIRLHIKEFATECGWDHLYIFDGDSVFSDLKAVYSGMVRHDRYQIQRVPELIGTSGSMLLHFYSDVAYNMTGFNITFSVNACPSERYDQTCSGNGSCDESTGECRCDEDFKGPACSIPACPNNCASLDNVPHGVCDKRKKRCDCFSGWTGESCSQAVSNGYWSVLTRDDPSAEVPVARTSHASMIDEFGQMWVIGGETFDHQPRQMVLKVDIDNLDELPTATANWQEVKAKSNKGPSFRYGHSAVIHERKIYMYGGTMRSGHTSKELWALDLDLLSWDRVETESGQCMINEDHKLCGPIHSMGHTATVVAHRMIVIFGHSPKYGYLDTVQEYHLGSNEWSIVPTSGFPVRGGFGHSSVWDEITNKIYVYGGFVSNLAPSAVITNELFSFDPILKTWTRHSFSDSYRYLHSAVASHGLMIVFGGNTHNDTSFSHGAKCFSADLLVYDIVCDKWHSAQDVIPKNLDVDLARYGHTAVLKNDTMLVHGGFHGVLKNDLIAYHPGDCNMFKNRAACLKSKVGVKCVWDTKRDQCLRHPADRLKSGVETCLNHEAPDNSTSVCQSLDTCTACVSTTSDCVWCHDHCTWSPACDEKEKRTYKRTVDCREAGLGTTPKEWCGALHSCHSCSPKPGCSWESAKVSKCRETRKKTTNVNHTEESVEGIKVPSEIPEVTFDDLKLIIAGEKSSDLLRVGINKKISCFGVQFENDDEIQKSLNDLRTQAPRCFDKTQGLSEIKMLDGATRQTYATERGAYPDCLSKPMHRLSDVFDQIETEVVKLIQGGTQALQYQVGDKDFHLRNAPHKDQVRVYHPRNGQTRVPKSFMVPFHRDNGLFLILTPVPDHPLIIELESGNAISTGQLGPSTILVLMGLGTSDWLFQGEKRPDFWATPHAVPSFDPGVKTRTVFARMKVVPNEAVPILKTRELGPELLTFDEVFKRTSASGVESYSSSDTERTFDNWTRTMEQSCDEGSAFCWMGCLSIPNNCDQKKDNLTCMTAAQDPCFGDSMNPSCHWECVKAKQVLQEPPNENSFCRGATDMLIRRVSRTVLGKFRKLWMIACFGVNLFLGYLAMLVVMTYSLELFLCTWNACPASCSERTNCMNCTHGLCMWCKNLHMCIDRNAYLASFPYGQCMDWTTEKDDCPVPSKNETLPDDICVGYRTCKSCRSNPSCGWCDDGSLTGLGTCMVGGAASPLKRVNQGGHGHFAWVPDDQCPQSDGKSWHFTTCPDCECNGHSSCTVEKSTCDKPCDEFTGGEHCEKCTKGYFGDAVNGGSCQACQCNNQASACNHETGKCHCTTKGIIGDHCETCDKVNHYFGDPVKDSCFYHLTIDYQFTFNLSKSDDRHFTAINFKNDPTKSDVDVDFSITCSVPARMNLTFRHAPLENRKQISEEQLYTDVNCSTFKERFAKEDFSFGDASNTTFYVYVYDFEPPLWIVISFSQHPKLDLLQFFITFSTCFLALLLVAAVLWKIKQRYDRYRRRQRLFVEMEQMASRPFGSVLVELEHIPPDAKSSSSLTGNSASAPSLTTSTNLNPVSPSGEHPSGGSNPGTGDQSGGGGGGGQVRKRKRKSYRPSPIALEPCEDNRAAVLSLVVRLPTGGQPYAPPGYTGIAVASALVTLGNPRKTSTDVSSQKSMEDPKRKGRKSHHAHPSDI</sequence>